<feature type="transmembrane region" description="Helical" evidence="1">
    <location>
        <begin position="95"/>
        <end position="112"/>
    </location>
</feature>
<sequence>MSLNLCSLSSISLVFLFSSSGRILIFFSRSSISLLTNSSSSKCLLHRGQQGLCLMRSMYFRNMNSLPVMKPFSSRIFVISSFNCWMLPSKFSEPHTLITFFLLLSSSFSFFFRSSSSIFSFVSRELSVVRNLVTLSRSELTSEPRDEIFSFTCLA</sequence>
<dbReference type="EMBL" id="GIFC01011928">
    <property type="protein sequence ID" value="MXU94011.1"/>
    <property type="molecule type" value="Transcribed_RNA"/>
</dbReference>
<proteinExistence type="predicted"/>
<name>A0A6B0UWV7_IXORI</name>
<evidence type="ECO:0000313" key="2">
    <source>
        <dbReference type="EMBL" id="MXU94011.1"/>
    </source>
</evidence>
<keyword evidence="1" id="KW-0472">Membrane</keyword>
<protein>
    <submittedName>
        <fullName evidence="2">Uncharacterized protein</fullName>
    </submittedName>
</protein>
<keyword evidence="1" id="KW-0812">Transmembrane</keyword>
<accession>A0A6B0UWV7</accession>
<evidence type="ECO:0000256" key="1">
    <source>
        <dbReference type="SAM" id="Phobius"/>
    </source>
</evidence>
<organism evidence="2">
    <name type="scientific">Ixodes ricinus</name>
    <name type="common">Common tick</name>
    <name type="synonym">Acarus ricinus</name>
    <dbReference type="NCBI Taxonomy" id="34613"/>
    <lineage>
        <taxon>Eukaryota</taxon>
        <taxon>Metazoa</taxon>
        <taxon>Ecdysozoa</taxon>
        <taxon>Arthropoda</taxon>
        <taxon>Chelicerata</taxon>
        <taxon>Arachnida</taxon>
        <taxon>Acari</taxon>
        <taxon>Parasitiformes</taxon>
        <taxon>Ixodida</taxon>
        <taxon>Ixodoidea</taxon>
        <taxon>Ixodidae</taxon>
        <taxon>Ixodinae</taxon>
        <taxon>Ixodes</taxon>
    </lineage>
</organism>
<dbReference type="AlphaFoldDB" id="A0A6B0UWV7"/>
<keyword evidence="1" id="KW-1133">Transmembrane helix</keyword>
<reference evidence="2" key="1">
    <citation type="submission" date="2019-12" db="EMBL/GenBank/DDBJ databases">
        <title>An insight into the sialome of adult female Ixodes ricinus ticks feeding for 6 days.</title>
        <authorList>
            <person name="Perner J."/>
            <person name="Ribeiro J.M.C."/>
        </authorList>
    </citation>
    <scope>NUCLEOTIDE SEQUENCE</scope>
    <source>
        <strain evidence="2">Semi-engorged</strain>
        <tissue evidence="2">Salivary glands</tissue>
    </source>
</reference>